<dbReference type="RefSeq" id="WP_344822247.1">
    <property type="nucleotide sequence ID" value="NZ_BAABEZ010000002.1"/>
</dbReference>
<evidence type="ECO:0000313" key="1">
    <source>
        <dbReference type="EMBL" id="GAA4449740.1"/>
    </source>
</evidence>
<name>A0ABP8MFA9_9BACT</name>
<comment type="caution">
    <text evidence="1">The sequence shown here is derived from an EMBL/GenBank/DDBJ whole genome shotgun (WGS) entry which is preliminary data.</text>
</comment>
<evidence type="ECO:0000313" key="2">
    <source>
        <dbReference type="Proteomes" id="UP001501410"/>
    </source>
</evidence>
<dbReference type="EMBL" id="BAABEZ010000002">
    <property type="protein sequence ID" value="GAA4449740.1"/>
    <property type="molecule type" value="Genomic_DNA"/>
</dbReference>
<dbReference type="Proteomes" id="UP001501410">
    <property type="component" value="Unassembled WGS sequence"/>
</dbReference>
<keyword evidence="2" id="KW-1185">Reference proteome</keyword>
<accession>A0ABP8MFA9</accession>
<reference evidence="2" key="1">
    <citation type="journal article" date="2019" name="Int. J. Syst. Evol. Microbiol.">
        <title>The Global Catalogue of Microorganisms (GCM) 10K type strain sequencing project: providing services to taxonomists for standard genome sequencing and annotation.</title>
        <authorList>
            <consortium name="The Broad Institute Genomics Platform"/>
            <consortium name="The Broad Institute Genome Sequencing Center for Infectious Disease"/>
            <person name="Wu L."/>
            <person name="Ma J."/>
        </authorList>
    </citation>
    <scope>NUCLEOTIDE SEQUENCE [LARGE SCALE GENOMIC DNA]</scope>
    <source>
        <strain evidence="2">JCM 31921</strain>
    </source>
</reference>
<dbReference type="PROSITE" id="PS51257">
    <property type="entry name" value="PROKAR_LIPOPROTEIN"/>
    <property type="match status" value="1"/>
</dbReference>
<organism evidence="1 2">
    <name type="scientific">Rurimicrobium arvi</name>
    <dbReference type="NCBI Taxonomy" id="2049916"/>
    <lineage>
        <taxon>Bacteria</taxon>
        <taxon>Pseudomonadati</taxon>
        <taxon>Bacteroidota</taxon>
        <taxon>Chitinophagia</taxon>
        <taxon>Chitinophagales</taxon>
        <taxon>Chitinophagaceae</taxon>
        <taxon>Rurimicrobium</taxon>
    </lineage>
</organism>
<gene>
    <name evidence="1" type="ORF">GCM10023092_04530</name>
</gene>
<proteinExistence type="predicted"/>
<protein>
    <recommendedName>
        <fullName evidence="3">Lipoprotein</fullName>
    </recommendedName>
</protein>
<sequence length="140" mass="15366">MNRLRFLLPGVILFVVVLTSCQRRSCPLTNTGDNTETATNEQLGELWKAMQQEGLQRLHYEVAAYQEEGGTPGMKVLVSGSGVCNYLDLDLSSSDLSLKDIRNAQGKGYHGAELRHPVIVADSSSGQWRFRLLSVVAVAD</sequence>
<evidence type="ECO:0008006" key="3">
    <source>
        <dbReference type="Google" id="ProtNLM"/>
    </source>
</evidence>